<dbReference type="PANTHER" id="PTHR43350:SF2">
    <property type="entry name" value="GROES-LIKE ZINC-BINDING ALCOHOL DEHYDROGENASE FAMILY PROTEIN"/>
    <property type="match status" value="1"/>
</dbReference>
<evidence type="ECO:0000259" key="6">
    <source>
        <dbReference type="Pfam" id="PF08240"/>
    </source>
</evidence>
<evidence type="ECO:0000256" key="1">
    <source>
        <dbReference type="ARBA" id="ARBA00001947"/>
    </source>
</evidence>
<evidence type="ECO:0000313" key="8">
    <source>
        <dbReference type="Proteomes" id="UP000252355"/>
    </source>
</evidence>
<dbReference type="AlphaFoldDB" id="A0A367ZIE9"/>
<protein>
    <submittedName>
        <fullName evidence="7">Zn-dependent dehydrogenase</fullName>
    </submittedName>
</protein>
<dbReference type="GO" id="GO:0016491">
    <property type="term" value="F:oxidoreductase activity"/>
    <property type="evidence" value="ECO:0007669"/>
    <property type="project" value="UniProtKB-KW"/>
</dbReference>
<evidence type="ECO:0000256" key="5">
    <source>
        <dbReference type="ARBA" id="ARBA00023002"/>
    </source>
</evidence>
<gene>
    <name evidence="7" type="ORF">OZSIB_2047</name>
</gene>
<dbReference type="Gene3D" id="3.90.180.10">
    <property type="entry name" value="Medium-chain alcohol dehydrogenases, catalytic domain"/>
    <property type="match status" value="1"/>
</dbReference>
<dbReference type="GO" id="GO:0046872">
    <property type="term" value="F:metal ion binding"/>
    <property type="evidence" value="ECO:0007669"/>
    <property type="project" value="UniProtKB-KW"/>
</dbReference>
<dbReference type="Gene3D" id="3.40.50.720">
    <property type="entry name" value="NAD(P)-binding Rossmann-like Domain"/>
    <property type="match status" value="1"/>
</dbReference>
<dbReference type="CDD" id="cd08242">
    <property type="entry name" value="MDR_like"/>
    <property type="match status" value="1"/>
</dbReference>
<evidence type="ECO:0000313" key="7">
    <source>
        <dbReference type="EMBL" id="RCK77888.1"/>
    </source>
</evidence>
<dbReference type="SUPFAM" id="SSF50129">
    <property type="entry name" value="GroES-like"/>
    <property type="match status" value="1"/>
</dbReference>
<feature type="domain" description="Alcohol dehydrogenase-like N-terminal" evidence="6">
    <location>
        <begin position="24"/>
        <end position="127"/>
    </location>
</feature>
<sequence length="326" mass="34912">MRALIVTEEGLRYEPAAAPPPCPPGEALIRVHRAGICRTDLEIVRGYMGFRGVPGHEFVGQVEACSEPAWVGKRVTAEINAACGTCDRCRAGLGRHCAARTTLGILGRNGALAEWCAMPVRCLHEVPADLSDEEAVFIEPLAAAHEILEQVAVPEAAACTVLGDGKLGILCAWTLSRVARQVLLVGHHPAKLARAAWEGLRTATEPPPHDSQDLVVEATGTGEGLMQAINVTRPRGTLILKSTVVSPGELNLARAVVKELTIVGSRCGPFDRAIKALRAYRFPVARLIDGDYPLERGVEAFAHAARRDALKILVRPYPPPQPVPLA</sequence>
<dbReference type="InterPro" id="IPR013154">
    <property type="entry name" value="ADH-like_N"/>
</dbReference>
<evidence type="ECO:0000256" key="3">
    <source>
        <dbReference type="ARBA" id="ARBA00022723"/>
    </source>
</evidence>
<dbReference type="PANTHER" id="PTHR43350">
    <property type="entry name" value="NAD-DEPENDENT ALCOHOL DEHYDROGENASE"/>
    <property type="match status" value="1"/>
</dbReference>
<evidence type="ECO:0000256" key="2">
    <source>
        <dbReference type="ARBA" id="ARBA00008072"/>
    </source>
</evidence>
<keyword evidence="5" id="KW-0560">Oxidoreductase</keyword>
<dbReference type="InterPro" id="IPR036291">
    <property type="entry name" value="NAD(P)-bd_dom_sf"/>
</dbReference>
<dbReference type="SUPFAM" id="SSF51735">
    <property type="entry name" value="NAD(P)-binding Rossmann-fold domains"/>
    <property type="match status" value="1"/>
</dbReference>
<dbReference type="Pfam" id="PF08240">
    <property type="entry name" value="ADH_N"/>
    <property type="match status" value="1"/>
</dbReference>
<reference evidence="7 8" key="1">
    <citation type="submission" date="2018-05" db="EMBL/GenBank/DDBJ databases">
        <title>A metagenomic window into the 2 km-deep terrestrial subsurface aquifer revealed taxonomically and functionally diverse microbial community comprising novel uncultured bacterial lineages.</title>
        <authorList>
            <person name="Kadnikov V.V."/>
            <person name="Mardanov A.V."/>
            <person name="Beletsky A.V."/>
            <person name="Banks D."/>
            <person name="Pimenov N.V."/>
            <person name="Frank Y.A."/>
            <person name="Karnachuk O.V."/>
            <person name="Ravin N.V."/>
        </authorList>
    </citation>
    <scope>NUCLEOTIDE SEQUENCE [LARGE SCALE GENOMIC DNA]</scope>
    <source>
        <strain evidence="7">BY5</strain>
    </source>
</reference>
<comment type="caution">
    <text evidence="7">The sequence shown here is derived from an EMBL/GenBank/DDBJ whole genome shotgun (WGS) entry which is preliminary data.</text>
</comment>
<proteinExistence type="inferred from homology"/>
<organism evidence="7 8">
    <name type="scientific">Candidatus Ozemobacter sibiricus</name>
    <dbReference type="NCBI Taxonomy" id="2268124"/>
    <lineage>
        <taxon>Bacteria</taxon>
        <taxon>Candidatus Ozemobacteria</taxon>
        <taxon>Candidatus Ozemobacterales</taxon>
        <taxon>Candidatus Ozemobacteraceae</taxon>
        <taxon>Candidatus Ozemobacter</taxon>
    </lineage>
</organism>
<evidence type="ECO:0000256" key="4">
    <source>
        <dbReference type="ARBA" id="ARBA00022833"/>
    </source>
</evidence>
<accession>A0A367ZIE9</accession>
<dbReference type="EMBL" id="QOQW01000031">
    <property type="protein sequence ID" value="RCK77888.1"/>
    <property type="molecule type" value="Genomic_DNA"/>
</dbReference>
<comment type="similarity">
    <text evidence="2">Belongs to the zinc-containing alcohol dehydrogenase family.</text>
</comment>
<comment type="cofactor">
    <cofactor evidence="1">
        <name>Zn(2+)</name>
        <dbReference type="ChEBI" id="CHEBI:29105"/>
    </cofactor>
</comment>
<dbReference type="InterPro" id="IPR011032">
    <property type="entry name" value="GroES-like_sf"/>
</dbReference>
<keyword evidence="4" id="KW-0862">Zinc</keyword>
<dbReference type="Proteomes" id="UP000252355">
    <property type="component" value="Unassembled WGS sequence"/>
</dbReference>
<name>A0A367ZIE9_9BACT</name>
<keyword evidence="3" id="KW-0479">Metal-binding</keyword>